<name>A0A6I5ZMW3_9FIRM</name>
<evidence type="ECO:0000256" key="3">
    <source>
        <dbReference type="ARBA" id="ARBA00023002"/>
    </source>
</evidence>
<dbReference type="InterPro" id="IPR016169">
    <property type="entry name" value="FAD-bd_PCMH_sub2"/>
</dbReference>
<dbReference type="Pfam" id="PF00941">
    <property type="entry name" value="FAD_binding_5"/>
    <property type="match status" value="1"/>
</dbReference>
<evidence type="ECO:0000313" key="6">
    <source>
        <dbReference type="Proteomes" id="UP000425916"/>
    </source>
</evidence>
<evidence type="ECO:0000256" key="1">
    <source>
        <dbReference type="ARBA" id="ARBA00022630"/>
    </source>
</evidence>
<sequence length="292" mass="30840">MQAFNYHRPGSLMEACRLLAQYGPAARVMAGGTDLVVALREENRRLAGVSEIIDLGYLGGMNYIREEGDTISIGALTTHTDIAASPLLQKYAPLLAMAAAQVGSPQIRNRGTMGGNLANASPAADTVPAFIALEARVNLVSSQGERQVPVQDLLAGPYRTTLAAGEIITAITFKKLPPSAGSAFLKLGRRKALSIARLNIAVVIDRDAAGRVTAARIVPGAALPVASRVPPAEALLLGNMVSPELARQAGEMVGQEMVRLSGVRWSTEYKLPVIAVLTRRAILQAAGVREDE</sequence>
<dbReference type="PANTHER" id="PTHR42659:SF2">
    <property type="entry name" value="XANTHINE DEHYDROGENASE SUBUNIT C-RELATED"/>
    <property type="match status" value="1"/>
</dbReference>
<organism evidence="5 6">
    <name type="scientific">Neomoorella glycerini</name>
    <dbReference type="NCBI Taxonomy" id="55779"/>
    <lineage>
        <taxon>Bacteria</taxon>
        <taxon>Bacillati</taxon>
        <taxon>Bacillota</taxon>
        <taxon>Clostridia</taxon>
        <taxon>Neomoorellales</taxon>
        <taxon>Neomoorellaceae</taxon>
        <taxon>Neomoorella</taxon>
    </lineage>
</organism>
<dbReference type="InterPro" id="IPR036683">
    <property type="entry name" value="CO_DH_flav_C_dom_sf"/>
</dbReference>
<dbReference type="PANTHER" id="PTHR42659">
    <property type="entry name" value="XANTHINE DEHYDROGENASE SUBUNIT C-RELATED"/>
    <property type="match status" value="1"/>
</dbReference>
<dbReference type="OrthoDB" id="9789842at2"/>
<reference evidence="5 6" key="1">
    <citation type="submission" date="2019-11" db="EMBL/GenBank/DDBJ databases">
        <title>Genome sequence of Moorella glycerini DSM11254.</title>
        <authorList>
            <person name="Poehlein A."/>
            <person name="Boeer T."/>
            <person name="Daniel R."/>
        </authorList>
    </citation>
    <scope>NUCLEOTIDE SEQUENCE [LARGE SCALE GENOMIC DNA]</scope>
    <source>
        <strain evidence="5 6">DSM 11254</strain>
    </source>
</reference>
<dbReference type="Gene3D" id="3.30.43.10">
    <property type="entry name" value="Uridine Diphospho-n-acetylenolpyruvylglucosamine Reductase, domain 2"/>
    <property type="match status" value="1"/>
</dbReference>
<dbReference type="SUPFAM" id="SSF56176">
    <property type="entry name" value="FAD-binding/transporter-associated domain-like"/>
    <property type="match status" value="1"/>
</dbReference>
<dbReference type="InterPro" id="IPR016167">
    <property type="entry name" value="FAD-bd_PCMH_sub1"/>
</dbReference>
<dbReference type="InterPro" id="IPR051312">
    <property type="entry name" value="Diverse_Substr_Oxidored"/>
</dbReference>
<dbReference type="SUPFAM" id="SSF55447">
    <property type="entry name" value="CO dehydrogenase flavoprotein C-terminal domain-like"/>
    <property type="match status" value="1"/>
</dbReference>
<proteinExistence type="predicted"/>
<dbReference type="RefSeq" id="WP_156271621.1">
    <property type="nucleotide sequence ID" value="NZ_CP046244.1"/>
</dbReference>
<accession>A0A6I5ZMW3</accession>
<keyword evidence="1" id="KW-0285">Flavoprotein</keyword>
<dbReference type="SMART" id="SM01092">
    <property type="entry name" value="CO_deh_flav_C"/>
    <property type="match status" value="1"/>
</dbReference>
<protein>
    <submittedName>
        <fullName evidence="5">Nicotinate dehydrogenase FAD-subunit</fullName>
        <ecNumber evidence="5">1.17.1.5</ecNumber>
    </submittedName>
</protein>
<evidence type="ECO:0000259" key="4">
    <source>
        <dbReference type="PROSITE" id="PS51387"/>
    </source>
</evidence>
<dbReference type="InterPro" id="IPR002346">
    <property type="entry name" value="Mopterin_DH_FAD-bd"/>
</dbReference>
<evidence type="ECO:0000256" key="2">
    <source>
        <dbReference type="ARBA" id="ARBA00022827"/>
    </source>
</evidence>
<dbReference type="Gene3D" id="3.30.465.10">
    <property type="match status" value="1"/>
</dbReference>
<dbReference type="GO" id="GO:0071949">
    <property type="term" value="F:FAD binding"/>
    <property type="evidence" value="ECO:0007669"/>
    <property type="project" value="InterPro"/>
</dbReference>
<dbReference type="EC" id="1.17.1.5" evidence="5"/>
<dbReference type="InterPro" id="IPR016166">
    <property type="entry name" value="FAD-bd_PCMH"/>
</dbReference>
<dbReference type="Pfam" id="PF03450">
    <property type="entry name" value="CO_deh_flav_C"/>
    <property type="match status" value="1"/>
</dbReference>
<dbReference type="InterPro" id="IPR005107">
    <property type="entry name" value="CO_DH_flav_C"/>
</dbReference>
<keyword evidence="2" id="KW-0274">FAD</keyword>
<dbReference type="PROSITE" id="PS51387">
    <property type="entry name" value="FAD_PCMH"/>
    <property type="match status" value="1"/>
</dbReference>
<keyword evidence="3 5" id="KW-0560">Oxidoreductase</keyword>
<dbReference type="FunFam" id="3.30.465.10:FF:000017">
    <property type="entry name" value="Xanthine dehydrogenase, FAD binding subunit"/>
    <property type="match status" value="1"/>
</dbReference>
<dbReference type="EMBL" id="CP046244">
    <property type="protein sequence ID" value="QGP91210.1"/>
    <property type="molecule type" value="Genomic_DNA"/>
</dbReference>
<feature type="domain" description="FAD-binding PCMH-type" evidence="4">
    <location>
        <begin position="1"/>
        <end position="178"/>
    </location>
</feature>
<gene>
    <name evidence="5" type="primary">ndhF_2</name>
    <name evidence="5" type="ORF">MGLY_05370</name>
</gene>
<dbReference type="GO" id="GO:0050138">
    <property type="term" value="F:nicotinate dehydrogenase activity"/>
    <property type="evidence" value="ECO:0007669"/>
    <property type="project" value="UniProtKB-EC"/>
</dbReference>
<dbReference type="InterPro" id="IPR036318">
    <property type="entry name" value="FAD-bd_PCMH-like_sf"/>
</dbReference>
<evidence type="ECO:0000313" key="5">
    <source>
        <dbReference type="EMBL" id="QGP91210.1"/>
    </source>
</evidence>
<keyword evidence="6" id="KW-1185">Reference proteome</keyword>
<dbReference type="Gene3D" id="3.30.390.50">
    <property type="entry name" value="CO dehydrogenase flavoprotein, C-terminal domain"/>
    <property type="match status" value="1"/>
</dbReference>
<dbReference type="Proteomes" id="UP000425916">
    <property type="component" value="Chromosome"/>
</dbReference>
<dbReference type="AlphaFoldDB" id="A0A6I5ZMW3"/>